<dbReference type="InterPro" id="IPR003879">
    <property type="entry name" value="Butyrophylin_SPRY"/>
</dbReference>
<dbReference type="InterPro" id="IPR013083">
    <property type="entry name" value="Znf_RING/FYVE/PHD"/>
</dbReference>
<sequence length="370" mass="41304">MENTKPSGDDGKVDFLTCPVCLETFKEPLSLRCNHSFCSECLDSSWRQNSCQTCPVCRRTSSKEVVVVNFALRELAVSLEDKAKAEEVECGRQPEEIRLFCLDAVSDLRVLQTLCDPANHDRLITPSSTLCLSPVSPPHSPLSPLTPLSPPTLPSLPPTLPSLPPHTPLSPPHSPLPPTLPSLPPPHSPLPPHSLPSRLPHRELLLSEDKRSVRRVKEQLCPRHEDRFMDQPQVLSCTGLRGRCYWEVEWREDVDVAVSYRGIRRRGESCRFGDNDQSWSLRVRGKAFSVCHNEKETRIPRWYFTSGLGVFLDSEAGVLSFYEVAPNKLLHLHTFSCSFTEPLFPGFGLISPGSSVALMNPPPVGLMTDM</sequence>
<dbReference type="Pfam" id="PF13445">
    <property type="entry name" value="zf-RING_UBOX"/>
    <property type="match status" value="1"/>
</dbReference>
<evidence type="ECO:0000256" key="1">
    <source>
        <dbReference type="ARBA" id="ARBA00022588"/>
    </source>
</evidence>
<evidence type="ECO:0000256" key="2">
    <source>
        <dbReference type="ARBA" id="ARBA00022723"/>
    </source>
</evidence>
<protein>
    <submittedName>
        <fullName evidence="10">Uncharacterized protein</fullName>
    </submittedName>
</protein>
<dbReference type="SUPFAM" id="SSF49899">
    <property type="entry name" value="Concanavalin A-like lectins/glucanases"/>
    <property type="match status" value="1"/>
</dbReference>
<dbReference type="SMART" id="SM00184">
    <property type="entry name" value="RING"/>
    <property type="match status" value="1"/>
</dbReference>
<name>A0A8C6TLD7_9GOBI</name>
<dbReference type="PROSITE" id="PS00518">
    <property type="entry name" value="ZF_RING_1"/>
    <property type="match status" value="1"/>
</dbReference>
<accession>A0A8C6TLD7</accession>
<feature type="compositionally biased region" description="Pro residues" evidence="7">
    <location>
        <begin position="147"/>
        <end position="194"/>
    </location>
</feature>
<keyword evidence="4" id="KW-0862">Zinc</keyword>
<keyword evidence="1" id="KW-0399">Innate immunity</keyword>
<evidence type="ECO:0000259" key="9">
    <source>
        <dbReference type="PROSITE" id="PS50188"/>
    </source>
</evidence>
<feature type="region of interest" description="Disordered" evidence="7">
    <location>
        <begin position="140"/>
        <end position="198"/>
    </location>
</feature>
<keyword evidence="5" id="KW-0391">Immunity</keyword>
<dbReference type="GO" id="GO:0008270">
    <property type="term" value="F:zinc ion binding"/>
    <property type="evidence" value="ECO:0007669"/>
    <property type="project" value="UniProtKB-KW"/>
</dbReference>
<dbReference type="SMART" id="SM00449">
    <property type="entry name" value="SPRY"/>
    <property type="match status" value="1"/>
</dbReference>
<dbReference type="InterPro" id="IPR001870">
    <property type="entry name" value="B30.2/SPRY"/>
</dbReference>
<dbReference type="Proteomes" id="UP000694523">
    <property type="component" value="Unplaced"/>
</dbReference>
<dbReference type="PRINTS" id="PR01407">
    <property type="entry name" value="BUTYPHLNCDUF"/>
</dbReference>
<evidence type="ECO:0000256" key="5">
    <source>
        <dbReference type="ARBA" id="ARBA00022859"/>
    </source>
</evidence>
<evidence type="ECO:0000256" key="4">
    <source>
        <dbReference type="ARBA" id="ARBA00022833"/>
    </source>
</evidence>
<dbReference type="InterPro" id="IPR001841">
    <property type="entry name" value="Znf_RING"/>
</dbReference>
<evidence type="ECO:0000313" key="10">
    <source>
        <dbReference type="Ensembl" id="ENSNMLP00000022057.1"/>
    </source>
</evidence>
<dbReference type="GO" id="GO:0045087">
    <property type="term" value="P:innate immune response"/>
    <property type="evidence" value="ECO:0007669"/>
    <property type="project" value="UniProtKB-KW"/>
</dbReference>
<reference evidence="10" key="1">
    <citation type="submission" date="2025-08" db="UniProtKB">
        <authorList>
            <consortium name="Ensembl"/>
        </authorList>
    </citation>
    <scope>IDENTIFICATION</scope>
</reference>
<evidence type="ECO:0000313" key="11">
    <source>
        <dbReference type="Proteomes" id="UP000694523"/>
    </source>
</evidence>
<keyword evidence="2" id="KW-0479">Metal-binding</keyword>
<dbReference type="InterPro" id="IPR013320">
    <property type="entry name" value="ConA-like_dom_sf"/>
</dbReference>
<dbReference type="Pfam" id="PF00622">
    <property type="entry name" value="SPRY"/>
    <property type="match status" value="1"/>
</dbReference>
<evidence type="ECO:0000256" key="7">
    <source>
        <dbReference type="SAM" id="MobiDB-lite"/>
    </source>
</evidence>
<proteinExistence type="predicted"/>
<dbReference type="SUPFAM" id="SSF57850">
    <property type="entry name" value="RING/U-box"/>
    <property type="match status" value="1"/>
</dbReference>
<dbReference type="Gene3D" id="3.30.40.10">
    <property type="entry name" value="Zinc/RING finger domain, C3HC4 (zinc finger)"/>
    <property type="match status" value="1"/>
</dbReference>
<dbReference type="Ensembl" id="ENSNMLT00000024720.1">
    <property type="protein sequence ID" value="ENSNMLP00000022057.1"/>
    <property type="gene ID" value="ENSNMLG00000014307.1"/>
</dbReference>
<organism evidence="10 11">
    <name type="scientific">Neogobius melanostomus</name>
    <name type="common">round goby</name>
    <dbReference type="NCBI Taxonomy" id="47308"/>
    <lineage>
        <taxon>Eukaryota</taxon>
        <taxon>Metazoa</taxon>
        <taxon>Chordata</taxon>
        <taxon>Craniata</taxon>
        <taxon>Vertebrata</taxon>
        <taxon>Euteleostomi</taxon>
        <taxon>Actinopterygii</taxon>
        <taxon>Neopterygii</taxon>
        <taxon>Teleostei</taxon>
        <taxon>Neoteleostei</taxon>
        <taxon>Acanthomorphata</taxon>
        <taxon>Gobiaria</taxon>
        <taxon>Gobiiformes</taxon>
        <taxon>Gobioidei</taxon>
        <taxon>Gobiidae</taxon>
        <taxon>Benthophilinae</taxon>
        <taxon>Neogobiini</taxon>
        <taxon>Neogobius</taxon>
    </lineage>
</organism>
<dbReference type="PROSITE" id="PS50188">
    <property type="entry name" value="B302_SPRY"/>
    <property type="match status" value="1"/>
</dbReference>
<feature type="domain" description="B30.2/SPRY" evidence="9">
    <location>
        <begin position="172"/>
        <end position="365"/>
    </location>
</feature>
<dbReference type="PANTHER" id="PTHR25465:SF73">
    <property type="entry name" value="E3 UBIQUITIN_ISG15 LIGASE TRIM25 ISOFORM X1"/>
    <property type="match status" value="1"/>
</dbReference>
<evidence type="ECO:0000256" key="6">
    <source>
        <dbReference type="PROSITE-ProRule" id="PRU00175"/>
    </source>
</evidence>
<evidence type="ECO:0000256" key="3">
    <source>
        <dbReference type="ARBA" id="ARBA00022771"/>
    </source>
</evidence>
<dbReference type="InterPro" id="IPR043136">
    <property type="entry name" value="B30.2/SPRY_sf"/>
</dbReference>
<dbReference type="GO" id="GO:0005737">
    <property type="term" value="C:cytoplasm"/>
    <property type="evidence" value="ECO:0007669"/>
    <property type="project" value="UniProtKB-SubCell"/>
</dbReference>
<dbReference type="InterPro" id="IPR017907">
    <property type="entry name" value="Znf_RING_CS"/>
</dbReference>
<dbReference type="InterPro" id="IPR003877">
    <property type="entry name" value="SPRY_dom"/>
</dbReference>
<dbReference type="PANTHER" id="PTHR25465">
    <property type="entry name" value="B-BOX DOMAIN CONTAINING"/>
    <property type="match status" value="1"/>
</dbReference>
<keyword evidence="11" id="KW-1185">Reference proteome</keyword>
<dbReference type="AlphaFoldDB" id="A0A8C6TLD7"/>
<dbReference type="PROSITE" id="PS50089">
    <property type="entry name" value="ZF_RING_2"/>
    <property type="match status" value="1"/>
</dbReference>
<dbReference type="InterPro" id="IPR051051">
    <property type="entry name" value="E3_ubiq-ligase_TRIM/RNF"/>
</dbReference>
<dbReference type="InterPro" id="IPR027370">
    <property type="entry name" value="Znf-RING_euk"/>
</dbReference>
<keyword evidence="3 6" id="KW-0863">Zinc-finger</keyword>
<reference evidence="10" key="2">
    <citation type="submission" date="2025-09" db="UniProtKB">
        <authorList>
            <consortium name="Ensembl"/>
        </authorList>
    </citation>
    <scope>IDENTIFICATION</scope>
</reference>
<evidence type="ECO:0000259" key="8">
    <source>
        <dbReference type="PROSITE" id="PS50089"/>
    </source>
</evidence>
<dbReference type="InterPro" id="IPR006574">
    <property type="entry name" value="PRY"/>
</dbReference>
<dbReference type="Pfam" id="PF13765">
    <property type="entry name" value="PRY"/>
    <property type="match status" value="1"/>
</dbReference>
<feature type="domain" description="RING-type" evidence="8">
    <location>
        <begin position="18"/>
        <end position="58"/>
    </location>
</feature>
<dbReference type="Gene3D" id="2.60.120.920">
    <property type="match status" value="1"/>
</dbReference>